<dbReference type="STRING" id="289370.SAMN05216602_1731"/>
<reference evidence="2" key="1">
    <citation type="submission" date="2016-10" db="EMBL/GenBank/DDBJ databases">
        <authorList>
            <person name="Varghese N."/>
            <person name="Submissions S."/>
        </authorList>
    </citation>
    <scope>NUCLEOTIDE SEQUENCE [LARGE SCALE GENOMIC DNA]</scope>
    <source>
        <strain evidence="2">LMG 22563</strain>
    </source>
</reference>
<gene>
    <name evidence="1" type="ORF">SAMN05216602_1731</name>
</gene>
<accession>A0A1I3IHQ8</accession>
<evidence type="ECO:0000313" key="1">
    <source>
        <dbReference type="EMBL" id="SFI47389.1"/>
    </source>
</evidence>
<evidence type="ECO:0000313" key="2">
    <source>
        <dbReference type="Proteomes" id="UP000183018"/>
    </source>
</evidence>
<dbReference type="Proteomes" id="UP000183018">
    <property type="component" value="Unassembled WGS sequence"/>
</dbReference>
<dbReference type="RefSeq" id="WP_074882259.1">
    <property type="nucleotide sequence ID" value="NZ_FORC01000001.1"/>
</dbReference>
<keyword evidence="2" id="KW-1185">Reference proteome</keyword>
<dbReference type="EMBL" id="FORC01000001">
    <property type="protein sequence ID" value="SFI47389.1"/>
    <property type="molecule type" value="Genomic_DNA"/>
</dbReference>
<dbReference type="AlphaFoldDB" id="A0A1I3IHQ8"/>
<sequence>MTLRCSAQRRLDSDEKPLIQLLTINQRTAQRPRKSAQQDPILAYLWQWAKQLALGAERE</sequence>
<protein>
    <submittedName>
        <fullName evidence="1">Uncharacterized protein</fullName>
    </submittedName>
</protein>
<name>A0A1I3IHQ8_9GAMM</name>
<organism evidence="1 2">
    <name type="scientific">Phytopseudomonas argentinensis</name>
    <dbReference type="NCBI Taxonomy" id="289370"/>
    <lineage>
        <taxon>Bacteria</taxon>
        <taxon>Pseudomonadati</taxon>
        <taxon>Pseudomonadota</taxon>
        <taxon>Gammaproteobacteria</taxon>
        <taxon>Pseudomonadales</taxon>
        <taxon>Pseudomonadaceae</taxon>
        <taxon>Phytopseudomonas</taxon>
    </lineage>
</organism>
<proteinExistence type="predicted"/>